<feature type="domain" description="CheR-type methyltransferase" evidence="6">
    <location>
        <begin position="7"/>
        <end position="272"/>
    </location>
</feature>
<evidence type="ECO:0000256" key="4">
    <source>
        <dbReference type="ARBA" id="ARBA00022679"/>
    </source>
</evidence>
<evidence type="ECO:0000256" key="5">
    <source>
        <dbReference type="ARBA" id="ARBA00022691"/>
    </source>
</evidence>
<accession>A0ABS4FY27</accession>
<keyword evidence="5" id="KW-0949">S-adenosyl-L-methionine</keyword>
<reference evidence="7 8" key="1">
    <citation type="submission" date="2021-03" db="EMBL/GenBank/DDBJ databases">
        <title>Genomic Encyclopedia of Type Strains, Phase IV (KMG-IV): sequencing the most valuable type-strain genomes for metagenomic binning, comparative biology and taxonomic classification.</title>
        <authorList>
            <person name="Goeker M."/>
        </authorList>
    </citation>
    <scope>NUCLEOTIDE SEQUENCE [LARGE SCALE GENOMIC DNA]</scope>
    <source>
        <strain evidence="7 8">DSM 14349</strain>
    </source>
</reference>
<dbReference type="Pfam" id="PF03705">
    <property type="entry name" value="CheR_N"/>
    <property type="match status" value="1"/>
</dbReference>
<name>A0ABS4FY27_9BACL</name>
<dbReference type="EMBL" id="JAGGKG010000027">
    <property type="protein sequence ID" value="MBP1907486.1"/>
    <property type="molecule type" value="Genomic_DNA"/>
</dbReference>
<dbReference type="SUPFAM" id="SSF53335">
    <property type="entry name" value="S-adenosyl-L-methionine-dependent methyltransferases"/>
    <property type="match status" value="1"/>
</dbReference>
<dbReference type="RefSeq" id="WP_210091065.1">
    <property type="nucleotide sequence ID" value="NZ_JAGGKG010000027.1"/>
</dbReference>
<evidence type="ECO:0000256" key="3">
    <source>
        <dbReference type="ARBA" id="ARBA00022603"/>
    </source>
</evidence>
<dbReference type="InterPro" id="IPR000780">
    <property type="entry name" value="CheR_MeTrfase"/>
</dbReference>
<dbReference type="InterPro" id="IPR022642">
    <property type="entry name" value="CheR_C"/>
</dbReference>
<dbReference type="GO" id="GO:0008983">
    <property type="term" value="F:protein-glutamate O-methyltransferase activity"/>
    <property type="evidence" value="ECO:0007669"/>
    <property type="project" value="UniProtKB-EC"/>
</dbReference>
<dbReference type="CDD" id="cd02440">
    <property type="entry name" value="AdoMet_MTases"/>
    <property type="match status" value="1"/>
</dbReference>
<dbReference type="Gene3D" id="1.10.155.10">
    <property type="entry name" value="Chemotaxis receptor methyltransferase CheR, N-terminal domain"/>
    <property type="match status" value="1"/>
</dbReference>
<dbReference type="InterPro" id="IPR022641">
    <property type="entry name" value="CheR_N"/>
</dbReference>
<evidence type="ECO:0000313" key="8">
    <source>
        <dbReference type="Proteomes" id="UP001519272"/>
    </source>
</evidence>
<dbReference type="PRINTS" id="PR00996">
    <property type="entry name" value="CHERMTFRASE"/>
</dbReference>
<proteinExistence type="predicted"/>
<keyword evidence="8" id="KW-1185">Reference proteome</keyword>
<dbReference type="PROSITE" id="PS50123">
    <property type="entry name" value="CHER"/>
    <property type="match status" value="1"/>
</dbReference>
<dbReference type="Proteomes" id="UP001519272">
    <property type="component" value="Unassembled WGS sequence"/>
</dbReference>
<dbReference type="Gene3D" id="3.40.50.150">
    <property type="entry name" value="Vaccinia Virus protein VP39"/>
    <property type="match status" value="1"/>
</dbReference>
<protein>
    <recommendedName>
        <fullName evidence="2">protein-glutamate O-methyltransferase</fullName>
        <ecNumber evidence="2">2.1.1.80</ecNumber>
    </recommendedName>
</protein>
<comment type="catalytic activity">
    <reaction evidence="1">
        <text>L-glutamyl-[protein] + S-adenosyl-L-methionine = [protein]-L-glutamate 5-O-methyl ester + S-adenosyl-L-homocysteine</text>
        <dbReference type="Rhea" id="RHEA:24452"/>
        <dbReference type="Rhea" id="RHEA-COMP:10208"/>
        <dbReference type="Rhea" id="RHEA-COMP:10311"/>
        <dbReference type="ChEBI" id="CHEBI:29973"/>
        <dbReference type="ChEBI" id="CHEBI:57856"/>
        <dbReference type="ChEBI" id="CHEBI:59789"/>
        <dbReference type="ChEBI" id="CHEBI:82795"/>
        <dbReference type="EC" id="2.1.1.80"/>
    </reaction>
</comment>
<dbReference type="SMART" id="SM00138">
    <property type="entry name" value="MeTrc"/>
    <property type="match status" value="1"/>
</dbReference>
<sequence length="272" mass="31168">MDINTSKNANDVTTTDRDYLGFISNIKKSTGIDLAQYKEAQMKRRLTTLRNKNGFASFDTFYVAMMKEKALFYEFLDKMTINVSEFWRNPNRWETLRDVVLPELSAGKSKLKIWSAACSTGEEPYTLAMILSDMKLLSQSYLLASDIDDGALAKAAQGLYLERSLKDVPADVAKRYFKPEGQMFRIDPSLQKTVNFRKQNLLLDTFEDGFDLIVCRNVMIYFTEEAKQLLYHKFAKALRPGGVLFVGSTEQIFTPGTYGLEPTETFFYRKRG</sequence>
<dbReference type="SUPFAM" id="SSF47757">
    <property type="entry name" value="Chemotaxis receptor methyltransferase CheR, N-terminal domain"/>
    <property type="match status" value="1"/>
</dbReference>
<dbReference type="EC" id="2.1.1.80" evidence="2"/>
<comment type="caution">
    <text evidence="7">The sequence shown here is derived from an EMBL/GenBank/DDBJ whole genome shotgun (WGS) entry which is preliminary data.</text>
</comment>
<evidence type="ECO:0000256" key="2">
    <source>
        <dbReference type="ARBA" id="ARBA00012534"/>
    </source>
</evidence>
<dbReference type="InterPro" id="IPR029063">
    <property type="entry name" value="SAM-dependent_MTases_sf"/>
</dbReference>
<keyword evidence="3 7" id="KW-0489">Methyltransferase</keyword>
<dbReference type="Pfam" id="PF01739">
    <property type="entry name" value="CheR"/>
    <property type="match status" value="1"/>
</dbReference>
<dbReference type="InterPro" id="IPR036804">
    <property type="entry name" value="CheR_N_sf"/>
</dbReference>
<dbReference type="GO" id="GO:0032259">
    <property type="term" value="P:methylation"/>
    <property type="evidence" value="ECO:0007669"/>
    <property type="project" value="UniProtKB-KW"/>
</dbReference>
<dbReference type="InterPro" id="IPR050903">
    <property type="entry name" value="Bact_Chemotaxis_MeTrfase"/>
</dbReference>
<evidence type="ECO:0000256" key="1">
    <source>
        <dbReference type="ARBA" id="ARBA00001541"/>
    </source>
</evidence>
<organism evidence="7 8">
    <name type="scientific">Paenibacillus turicensis</name>
    <dbReference type="NCBI Taxonomy" id="160487"/>
    <lineage>
        <taxon>Bacteria</taxon>
        <taxon>Bacillati</taxon>
        <taxon>Bacillota</taxon>
        <taxon>Bacilli</taxon>
        <taxon>Bacillales</taxon>
        <taxon>Paenibacillaceae</taxon>
        <taxon>Paenibacillus</taxon>
    </lineage>
</organism>
<evidence type="ECO:0000259" key="6">
    <source>
        <dbReference type="PROSITE" id="PS50123"/>
    </source>
</evidence>
<dbReference type="PANTHER" id="PTHR24422:SF19">
    <property type="entry name" value="CHEMOTAXIS PROTEIN METHYLTRANSFERASE"/>
    <property type="match status" value="1"/>
</dbReference>
<gene>
    <name evidence="7" type="ORF">J2Z32_004161</name>
</gene>
<dbReference type="PANTHER" id="PTHR24422">
    <property type="entry name" value="CHEMOTAXIS PROTEIN METHYLTRANSFERASE"/>
    <property type="match status" value="1"/>
</dbReference>
<keyword evidence="4 7" id="KW-0808">Transferase</keyword>
<evidence type="ECO:0000313" key="7">
    <source>
        <dbReference type="EMBL" id="MBP1907486.1"/>
    </source>
</evidence>